<evidence type="ECO:0000256" key="4">
    <source>
        <dbReference type="ARBA" id="ARBA00022628"/>
    </source>
</evidence>
<feature type="domain" description="Ribonucleotide reductase large subunit C-terminal" evidence="11">
    <location>
        <begin position="93"/>
        <end position="489"/>
    </location>
</feature>
<evidence type="ECO:0000256" key="5">
    <source>
        <dbReference type="ARBA" id="ARBA00022741"/>
    </source>
</evidence>
<gene>
    <name evidence="12" type="ORF">METZ01_LOCUS194483</name>
</gene>
<dbReference type="GO" id="GO:0031419">
    <property type="term" value="F:cobalamin binding"/>
    <property type="evidence" value="ECO:0007669"/>
    <property type="project" value="UniProtKB-KW"/>
</dbReference>
<dbReference type="EMBL" id="UINC01040986">
    <property type="protein sequence ID" value="SVB41629.1"/>
    <property type="molecule type" value="Genomic_DNA"/>
</dbReference>
<keyword evidence="5" id="KW-0547">Nucleotide-binding</keyword>
<dbReference type="PRINTS" id="PR01183">
    <property type="entry name" value="RIBORDTASEM1"/>
</dbReference>
<protein>
    <recommendedName>
        <fullName evidence="3">ribonucleoside-diphosphate reductase</fullName>
        <ecNumber evidence="3">1.17.4.1</ecNumber>
    </recommendedName>
</protein>
<accession>A0A382DTY9</accession>
<keyword evidence="4" id="KW-0846">Cobalamin</keyword>
<dbReference type="UniPathway" id="UPA00326"/>
<dbReference type="PANTHER" id="PTHR43371">
    <property type="entry name" value="VITAMIN B12-DEPENDENT RIBONUCLEOTIDE REDUCTASE"/>
    <property type="match status" value="1"/>
</dbReference>
<evidence type="ECO:0000313" key="12">
    <source>
        <dbReference type="EMBL" id="SVB41629.1"/>
    </source>
</evidence>
<dbReference type="Gene3D" id="3.20.70.20">
    <property type="match status" value="1"/>
</dbReference>
<comment type="similarity">
    <text evidence="2">Belongs to the ribonucleoside diphosphate reductase class-2 family.</text>
</comment>
<evidence type="ECO:0000256" key="9">
    <source>
        <dbReference type="ARBA" id="ARBA00047754"/>
    </source>
</evidence>
<comment type="cofactor">
    <cofactor evidence="1">
        <name>adenosylcob(III)alamin</name>
        <dbReference type="ChEBI" id="CHEBI:18408"/>
    </cofactor>
</comment>
<dbReference type="EC" id="1.17.4.1" evidence="3"/>
<dbReference type="NCBIfam" id="TIGR02504">
    <property type="entry name" value="NrdJ_Z"/>
    <property type="match status" value="1"/>
</dbReference>
<name>A0A382DTY9_9ZZZZ</name>
<dbReference type="InterPro" id="IPR000788">
    <property type="entry name" value="RNR_lg_C"/>
</dbReference>
<keyword evidence="7" id="KW-1015">Disulfide bond</keyword>
<dbReference type="GO" id="GO:0005524">
    <property type="term" value="F:ATP binding"/>
    <property type="evidence" value="ECO:0007669"/>
    <property type="project" value="InterPro"/>
</dbReference>
<feature type="non-terminal residue" evidence="12">
    <location>
        <position position="509"/>
    </location>
</feature>
<proteinExistence type="inferred from homology"/>
<sequence>MVTKENGLFTENALKVLEKRYLLKGSNNEIIESPREMFVRISKHLAKQEEQHGATKEEIKTWENKFFNLMWDLDFMANSPTLMNAGTGHGTLSACYVLDIEDSMQGIMTAASEQAMIEKFGGGIGFSLSDIRPVGDKIKTTHGKACGPIAVLNLLSEVGTMITQGGKRDGAHMAIMSVYHPNIKDFITCKTVEGEIHNFNISVGTDANFMKAVKDDNYIKLAWPLDKKSYPTSKNDGEYVKAREIFSMMIDGAWLNGEPGMVWLDKINEDNTTPEIGQINATNPCGEQPLLSGESCNLGSINLGNFVNDKEFQEDRFIEIIRTCVRFLDNVIDANNHPTDKTIEMNSLTRKIGLGLMGWADLLIRMDIAYDSDEAINLADRIGAILQDTADRYSSHLGKLKGDFPAFDKSTLNIENGGEWETMRNAWRLSIAPTGTISMISNCSSGIEPLFGIAYKKHNMSAALEGIELFYINDDLKKQLDENIIDEENEDINLDKYLDGGGDIRSLMS</sequence>
<organism evidence="12">
    <name type="scientific">marine metagenome</name>
    <dbReference type="NCBI Taxonomy" id="408172"/>
    <lineage>
        <taxon>unclassified sequences</taxon>
        <taxon>metagenomes</taxon>
        <taxon>ecological metagenomes</taxon>
    </lineage>
</organism>
<feature type="domain" description="Ribonucleotide reductase large subunit N-terminal" evidence="10">
    <location>
        <begin position="8"/>
        <end position="90"/>
    </location>
</feature>
<dbReference type="SUPFAM" id="SSF48168">
    <property type="entry name" value="R1 subunit of ribonucleotide reductase, N-terminal domain"/>
    <property type="match status" value="1"/>
</dbReference>
<evidence type="ECO:0000256" key="3">
    <source>
        <dbReference type="ARBA" id="ARBA00012274"/>
    </source>
</evidence>
<keyword evidence="6" id="KW-0560">Oxidoreductase</keyword>
<dbReference type="PANTHER" id="PTHR43371:SF1">
    <property type="entry name" value="RIBONUCLEOSIDE-DIPHOSPHATE REDUCTASE"/>
    <property type="match status" value="1"/>
</dbReference>
<evidence type="ECO:0000256" key="1">
    <source>
        <dbReference type="ARBA" id="ARBA00001922"/>
    </source>
</evidence>
<keyword evidence="8" id="KW-0170">Cobalt</keyword>
<evidence type="ECO:0000256" key="8">
    <source>
        <dbReference type="ARBA" id="ARBA00023285"/>
    </source>
</evidence>
<dbReference type="GO" id="GO:0009263">
    <property type="term" value="P:deoxyribonucleotide biosynthetic process"/>
    <property type="evidence" value="ECO:0007669"/>
    <property type="project" value="InterPro"/>
</dbReference>
<reference evidence="12" key="1">
    <citation type="submission" date="2018-05" db="EMBL/GenBank/DDBJ databases">
        <authorList>
            <person name="Lanie J.A."/>
            <person name="Ng W.-L."/>
            <person name="Kazmierczak K.M."/>
            <person name="Andrzejewski T.M."/>
            <person name="Davidsen T.M."/>
            <person name="Wayne K.J."/>
            <person name="Tettelin H."/>
            <person name="Glass J.I."/>
            <person name="Rusch D."/>
            <person name="Podicherti R."/>
            <person name="Tsui H.-C.T."/>
            <person name="Winkler M.E."/>
        </authorList>
    </citation>
    <scope>NUCLEOTIDE SEQUENCE</scope>
</reference>
<evidence type="ECO:0000259" key="11">
    <source>
        <dbReference type="Pfam" id="PF02867"/>
    </source>
</evidence>
<evidence type="ECO:0000256" key="2">
    <source>
        <dbReference type="ARBA" id="ARBA00007405"/>
    </source>
</evidence>
<dbReference type="Pfam" id="PF00317">
    <property type="entry name" value="Ribonuc_red_lgN"/>
    <property type="match status" value="1"/>
</dbReference>
<dbReference type="InterPro" id="IPR050862">
    <property type="entry name" value="RdRp_reductase_class-2"/>
</dbReference>
<dbReference type="CDD" id="cd02888">
    <property type="entry name" value="RNR_II_dimer"/>
    <property type="match status" value="1"/>
</dbReference>
<evidence type="ECO:0000256" key="7">
    <source>
        <dbReference type="ARBA" id="ARBA00023157"/>
    </source>
</evidence>
<evidence type="ECO:0000259" key="10">
    <source>
        <dbReference type="Pfam" id="PF00317"/>
    </source>
</evidence>
<dbReference type="AlphaFoldDB" id="A0A382DTY9"/>
<dbReference type="SUPFAM" id="SSF51998">
    <property type="entry name" value="PFL-like glycyl radical enzymes"/>
    <property type="match status" value="1"/>
</dbReference>
<comment type="catalytic activity">
    <reaction evidence="9">
        <text>a 2'-deoxyribonucleoside 5'-diphosphate + [thioredoxin]-disulfide + H2O = a ribonucleoside 5'-diphosphate + [thioredoxin]-dithiol</text>
        <dbReference type="Rhea" id="RHEA:23252"/>
        <dbReference type="Rhea" id="RHEA-COMP:10698"/>
        <dbReference type="Rhea" id="RHEA-COMP:10700"/>
        <dbReference type="ChEBI" id="CHEBI:15377"/>
        <dbReference type="ChEBI" id="CHEBI:29950"/>
        <dbReference type="ChEBI" id="CHEBI:50058"/>
        <dbReference type="ChEBI" id="CHEBI:57930"/>
        <dbReference type="ChEBI" id="CHEBI:73316"/>
        <dbReference type="EC" id="1.17.4.1"/>
    </reaction>
</comment>
<evidence type="ECO:0000256" key="6">
    <source>
        <dbReference type="ARBA" id="ARBA00023002"/>
    </source>
</evidence>
<dbReference type="InterPro" id="IPR013509">
    <property type="entry name" value="RNR_lsu_N"/>
</dbReference>
<dbReference type="InterPro" id="IPR008926">
    <property type="entry name" value="RNR_R1-su_N"/>
</dbReference>
<dbReference type="GO" id="GO:0004748">
    <property type="term" value="F:ribonucleoside-diphosphate reductase activity, thioredoxin disulfide as acceptor"/>
    <property type="evidence" value="ECO:0007669"/>
    <property type="project" value="UniProtKB-EC"/>
</dbReference>
<dbReference type="Pfam" id="PF02867">
    <property type="entry name" value="Ribonuc_red_lgC"/>
    <property type="match status" value="1"/>
</dbReference>
<dbReference type="InterPro" id="IPR013344">
    <property type="entry name" value="RNR_NrdJ/NrdZ"/>
</dbReference>